<proteinExistence type="predicted"/>
<dbReference type="PANTHER" id="PTHR30204">
    <property type="entry name" value="REDOX-CYCLING DRUG-SENSING TRANSCRIPTIONAL ACTIVATOR SOXR"/>
    <property type="match status" value="1"/>
</dbReference>
<evidence type="ECO:0000313" key="3">
    <source>
        <dbReference type="EMBL" id="MFD1184335.1"/>
    </source>
</evidence>
<dbReference type="SMART" id="SM00422">
    <property type="entry name" value="HTH_MERR"/>
    <property type="match status" value="1"/>
</dbReference>
<protein>
    <submittedName>
        <fullName evidence="3">MerR family transcriptional regulator</fullName>
    </submittedName>
</protein>
<evidence type="ECO:0000256" key="1">
    <source>
        <dbReference type="ARBA" id="ARBA00023125"/>
    </source>
</evidence>
<dbReference type="Pfam" id="PF13411">
    <property type="entry name" value="MerR_1"/>
    <property type="match status" value="1"/>
</dbReference>
<dbReference type="Gene3D" id="1.10.1660.10">
    <property type="match status" value="1"/>
</dbReference>
<evidence type="ECO:0000313" key="4">
    <source>
        <dbReference type="Proteomes" id="UP001597211"/>
    </source>
</evidence>
<dbReference type="InterPro" id="IPR009061">
    <property type="entry name" value="DNA-bd_dom_put_sf"/>
</dbReference>
<accession>A0ABW3SIE9</accession>
<dbReference type="PANTHER" id="PTHR30204:SF82">
    <property type="entry name" value="TRANSCRIPTIONAL REGULATOR, MERR FAMILY"/>
    <property type="match status" value="1"/>
</dbReference>
<dbReference type="PROSITE" id="PS50937">
    <property type="entry name" value="HTH_MERR_2"/>
    <property type="match status" value="1"/>
</dbReference>
<dbReference type="InterPro" id="IPR047057">
    <property type="entry name" value="MerR_fam"/>
</dbReference>
<reference evidence="4" key="1">
    <citation type="journal article" date="2019" name="Int. J. Syst. Evol. Microbiol.">
        <title>The Global Catalogue of Microorganisms (GCM) 10K type strain sequencing project: providing services to taxonomists for standard genome sequencing and annotation.</title>
        <authorList>
            <consortium name="The Broad Institute Genomics Platform"/>
            <consortium name="The Broad Institute Genome Sequencing Center for Infectious Disease"/>
            <person name="Wu L."/>
            <person name="Ma J."/>
        </authorList>
    </citation>
    <scope>NUCLEOTIDE SEQUENCE [LARGE SCALE GENOMIC DNA]</scope>
    <source>
        <strain evidence="4">CCUG 48216</strain>
    </source>
</reference>
<feature type="domain" description="HTH merR-type" evidence="2">
    <location>
        <begin position="2"/>
        <end position="71"/>
    </location>
</feature>
<keyword evidence="4" id="KW-1185">Reference proteome</keyword>
<comment type="caution">
    <text evidence="3">The sequence shown here is derived from an EMBL/GenBank/DDBJ whole genome shotgun (WGS) entry which is preliminary data.</text>
</comment>
<name>A0ABW3SIE9_9BACL</name>
<evidence type="ECO:0000259" key="2">
    <source>
        <dbReference type="PROSITE" id="PS50937"/>
    </source>
</evidence>
<dbReference type="InterPro" id="IPR000551">
    <property type="entry name" value="MerR-type_HTH_dom"/>
</dbReference>
<dbReference type="EMBL" id="JBHTKZ010000083">
    <property type="protein sequence ID" value="MFD1184335.1"/>
    <property type="molecule type" value="Genomic_DNA"/>
</dbReference>
<dbReference type="CDD" id="cd01109">
    <property type="entry name" value="HTH_YyaN"/>
    <property type="match status" value="1"/>
</dbReference>
<organism evidence="3 4">
    <name type="scientific">Paenibacillus timonensis</name>
    <dbReference type="NCBI Taxonomy" id="225915"/>
    <lineage>
        <taxon>Bacteria</taxon>
        <taxon>Bacillati</taxon>
        <taxon>Bacillota</taxon>
        <taxon>Bacilli</taxon>
        <taxon>Bacillales</taxon>
        <taxon>Paenibacillaceae</taxon>
        <taxon>Paenibacillus</taxon>
    </lineage>
</organism>
<keyword evidence="1" id="KW-0238">DNA-binding</keyword>
<dbReference type="Proteomes" id="UP001597211">
    <property type="component" value="Unassembled WGS sequence"/>
</dbReference>
<sequence length="132" mass="15261">MKYSIHEVATKFGLTAHTLRYYDKEGLLPFIGREPSGTRIFTEKDLEWLTMICCLKDTGMPIKEIKQYADWCAKGMETLEERKAMLADHRLQVLQQMEALQKNLDLIDSKIAVYNDPVLTEQRYGNIGETKS</sequence>
<gene>
    <name evidence="3" type="ORF">ACFQ2Z_23695</name>
</gene>
<dbReference type="RefSeq" id="WP_270407374.1">
    <property type="nucleotide sequence ID" value="NZ_JAQDEO010000121.1"/>
</dbReference>
<dbReference type="SUPFAM" id="SSF46955">
    <property type="entry name" value="Putative DNA-binding domain"/>
    <property type="match status" value="1"/>
</dbReference>